<gene>
    <name evidence="5" type="ORF">METZ01_LOCUS169552</name>
</gene>
<dbReference type="InterPro" id="IPR016166">
    <property type="entry name" value="FAD-bd_PCMH"/>
</dbReference>
<dbReference type="Pfam" id="PF00941">
    <property type="entry name" value="FAD_binding_5"/>
    <property type="match status" value="1"/>
</dbReference>
<dbReference type="InterPro" id="IPR036318">
    <property type="entry name" value="FAD-bd_PCMH-like_sf"/>
</dbReference>
<dbReference type="AlphaFoldDB" id="A0A382BS80"/>
<evidence type="ECO:0000256" key="2">
    <source>
        <dbReference type="ARBA" id="ARBA00022827"/>
    </source>
</evidence>
<dbReference type="SUPFAM" id="SSF56176">
    <property type="entry name" value="FAD-binding/transporter-associated domain-like"/>
    <property type="match status" value="1"/>
</dbReference>
<keyword evidence="3" id="KW-0560">Oxidoreductase</keyword>
<protein>
    <recommendedName>
        <fullName evidence="4">FAD-binding PCMH-type domain-containing protein</fullName>
    </recommendedName>
</protein>
<dbReference type="InterPro" id="IPR016169">
    <property type="entry name" value="FAD-bd_PCMH_sub2"/>
</dbReference>
<reference evidence="5" key="1">
    <citation type="submission" date="2018-05" db="EMBL/GenBank/DDBJ databases">
        <authorList>
            <person name="Lanie J.A."/>
            <person name="Ng W.-L."/>
            <person name="Kazmierczak K.M."/>
            <person name="Andrzejewski T.M."/>
            <person name="Davidsen T.M."/>
            <person name="Wayne K.J."/>
            <person name="Tettelin H."/>
            <person name="Glass J.I."/>
            <person name="Rusch D."/>
            <person name="Podicherti R."/>
            <person name="Tsui H.-C.T."/>
            <person name="Winkler M.E."/>
        </authorList>
    </citation>
    <scope>NUCLEOTIDE SEQUENCE</scope>
</reference>
<dbReference type="GO" id="GO:0016491">
    <property type="term" value="F:oxidoreductase activity"/>
    <property type="evidence" value="ECO:0007669"/>
    <property type="project" value="UniProtKB-KW"/>
</dbReference>
<dbReference type="Gene3D" id="3.30.43.10">
    <property type="entry name" value="Uridine Diphospho-n-acetylenolpyruvylglucosamine Reductase, domain 2"/>
    <property type="match status" value="1"/>
</dbReference>
<keyword evidence="2" id="KW-0274">FAD</keyword>
<sequence>MKPAKFEYLVPDDVEGALDLLRTHSDDAKVLAGGQSLMPLLNMRLARPKVLVDINRIAGLDYISETNGGIISIGALTRQRLIEKSPLVRDNLPVLSTALASVGHVQIRNRGTIGGSISHADPAAEISALCLALEAEFVLKSHSSERIMNSESFFLGQLTTALEPEELLTEIRLPSLSDGWGWGFQEVCRRRGDFALVGCVALIRLDDSGMCLDARISMFGAGETPVRMREAETRMSGSPVDSSALDDVARLVSEKLDPVSDIHASAAYRKQVGGSIARRSLEAATNQGKGA</sequence>
<dbReference type="FunFam" id="3.30.465.10:FF:000017">
    <property type="entry name" value="Xanthine dehydrogenase, FAD binding subunit"/>
    <property type="match status" value="1"/>
</dbReference>
<dbReference type="InterPro" id="IPR036683">
    <property type="entry name" value="CO_DH_flav_C_dom_sf"/>
</dbReference>
<dbReference type="PANTHER" id="PTHR42659:SF2">
    <property type="entry name" value="XANTHINE DEHYDROGENASE SUBUNIT C-RELATED"/>
    <property type="match status" value="1"/>
</dbReference>
<accession>A0A382BS80</accession>
<name>A0A382BS80_9ZZZZ</name>
<evidence type="ECO:0000256" key="3">
    <source>
        <dbReference type="ARBA" id="ARBA00023002"/>
    </source>
</evidence>
<evidence type="ECO:0000259" key="4">
    <source>
        <dbReference type="PROSITE" id="PS51387"/>
    </source>
</evidence>
<dbReference type="InterPro" id="IPR016167">
    <property type="entry name" value="FAD-bd_PCMH_sub1"/>
</dbReference>
<evidence type="ECO:0000256" key="1">
    <source>
        <dbReference type="ARBA" id="ARBA00022630"/>
    </source>
</evidence>
<evidence type="ECO:0000313" key="5">
    <source>
        <dbReference type="EMBL" id="SVB16698.1"/>
    </source>
</evidence>
<dbReference type="Gene3D" id="3.30.390.50">
    <property type="entry name" value="CO dehydrogenase flavoprotein, C-terminal domain"/>
    <property type="match status" value="1"/>
</dbReference>
<dbReference type="PANTHER" id="PTHR42659">
    <property type="entry name" value="XANTHINE DEHYDROGENASE SUBUNIT C-RELATED"/>
    <property type="match status" value="1"/>
</dbReference>
<dbReference type="InterPro" id="IPR051312">
    <property type="entry name" value="Diverse_Substr_Oxidored"/>
</dbReference>
<keyword evidence="1" id="KW-0285">Flavoprotein</keyword>
<feature type="domain" description="FAD-binding PCMH-type" evidence="4">
    <location>
        <begin position="1"/>
        <end position="178"/>
    </location>
</feature>
<dbReference type="InterPro" id="IPR005107">
    <property type="entry name" value="CO_DH_flav_C"/>
</dbReference>
<dbReference type="Pfam" id="PF03450">
    <property type="entry name" value="CO_deh_flav_C"/>
    <property type="match status" value="1"/>
</dbReference>
<dbReference type="EMBL" id="UINC01031135">
    <property type="protein sequence ID" value="SVB16698.1"/>
    <property type="molecule type" value="Genomic_DNA"/>
</dbReference>
<dbReference type="PROSITE" id="PS51387">
    <property type="entry name" value="FAD_PCMH"/>
    <property type="match status" value="1"/>
</dbReference>
<dbReference type="SUPFAM" id="SSF55447">
    <property type="entry name" value="CO dehydrogenase flavoprotein C-terminal domain-like"/>
    <property type="match status" value="1"/>
</dbReference>
<dbReference type="SMART" id="SM01092">
    <property type="entry name" value="CO_deh_flav_C"/>
    <property type="match status" value="1"/>
</dbReference>
<organism evidence="5">
    <name type="scientific">marine metagenome</name>
    <dbReference type="NCBI Taxonomy" id="408172"/>
    <lineage>
        <taxon>unclassified sequences</taxon>
        <taxon>metagenomes</taxon>
        <taxon>ecological metagenomes</taxon>
    </lineage>
</organism>
<dbReference type="InterPro" id="IPR002346">
    <property type="entry name" value="Mopterin_DH_FAD-bd"/>
</dbReference>
<dbReference type="Gene3D" id="3.30.465.10">
    <property type="match status" value="1"/>
</dbReference>
<proteinExistence type="predicted"/>
<dbReference type="GO" id="GO:0071949">
    <property type="term" value="F:FAD binding"/>
    <property type="evidence" value="ECO:0007669"/>
    <property type="project" value="InterPro"/>
</dbReference>